<comment type="caution">
    <text evidence="7">The sequence shown here is derived from an EMBL/GenBank/DDBJ whole genome shotgun (WGS) entry which is preliminary data.</text>
</comment>
<dbReference type="PANTHER" id="PTHR30474:SF1">
    <property type="entry name" value="PEPTIDOGLYCAN GLYCOSYLTRANSFERASE MRDB"/>
    <property type="match status" value="1"/>
</dbReference>
<dbReference type="AlphaFoldDB" id="A0A7V7QMH8"/>
<evidence type="ECO:0000256" key="3">
    <source>
        <dbReference type="ARBA" id="ARBA00022960"/>
    </source>
</evidence>
<gene>
    <name evidence="7" type="ORF">F7O84_04395</name>
</gene>
<dbReference type="OrthoDB" id="9812661at2"/>
<keyword evidence="8" id="KW-1185">Reference proteome</keyword>
<feature type="transmembrane region" description="Helical" evidence="6">
    <location>
        <begin position="342"/>
        <end position="362"/>
    </location>
</feature>
<dbReference type="PANTHER" id="PTHR30474">
    <property type="entry name" value="CELL CYCLE PROTEIN"/>
    <property type="match status" value="1"/>
</dbReference>
<feature type="transmembrane region" description="Helical" evidence="6">
    <location>
        <begin position="65"/>
        <end position="83"/>
    </location>
</feature>
<evidence type="ECO:0000313" key="7">
    <source>
        <dbReference type="EMBL" id="KAB1439635.1"/>
    </source>
</evidence>
<sequence length="367" mass="40101">MLKQYEIKNYNFRLLILIIAISVLGVLFVGSARSSLQNKQIMGLALGLVALLVVSLMDYSYILNFYWLLYIVNIILLLLVKVVGDDAGGAVRWVEIAGIRFQPSEFSKIFLILFFAKFFTKYQEKINTVRILALTAVLIGVPLYLIVSQPALSTSIVVALIFCVLLFVSGLSYKIILSVAAVTIPMLIIGISIILQPGQKLLKGYQANRVLAWLQPEQYSDLARQQLNSKIAIGSGQLFGKGLNNNIISSVKNGNFISEPHTDFIFAVVGEELGFIGGCVIIVLLLLIALECLRIGRNAKDFSGTLICSGMAALIVCQSFVNICVATGLMPNTGIPLPFVSYGLTSLVSIFIGMGFVFNVGLQPKKY</sequence>
<dbReference type="GO" id="GO:0015648">
    <property type="term" value="F:lipid-linked peptidoglycan transporter activity"/>
    <property type="evidence" value="ECO:0007669"/>
    <property type="project" value="TreeGrafter"/>
</dbReference>
<feature type="transmembrane region" description="Helical" evidence="6">
    <location>
        <begin position="12"/>
        <end position="29"/>
    </location>
</feature>
<dbReference type="InterPro" id="IPR001182">
    <property type="entry name" value="FtsW/RodA"/>
</dbReference>
<feature type="transmembrane region" description="Helical" evidence="6">
    <location>
        <begin position="127"/>
        <end position="145"/>
    </location>
</feature>
<feature type="transmembrane region" description="Helical" evidence="6">
    <location>
        <begin position="175"/>
        <end position="195"/>
    </location>
</feature>
<reference evidence="7 8" key="1">
    <citation type="submission" date="2019-09" db="EMBL/GenBank/DDBJ databases">
        <authorList>
            <person name="Valk L.C."/>
        </authorList>
    </citation>
    <scope>NUCLEOTIDE SEQUENCE [LARGE SCALE GENOMIC DNA]</scope>
    <source>
        <strain evidence="7">GalUA</strain>
    </source>
</reference>
<dbReference type="GO" id="GO:0032153">
    <property type="term" value="C:cell division site"/>
    <property type="evidence" value="ECO:0007669"/>
    <property type="project" value="TreeGrafter"/>
</dbReference>
<evidence type="ECO:0000313" key="8">
    <source>
        <dbReference type="Proteomes" id="UP000461768"/>
    </source>
</evidence>
<organism evidence="7 8">
    <name type="scientific">Candidatus Galacturonatibacter soehngenii</name>
    <dbReference type="NCBI Taxonomy" id="2307010"/>
    <lineage>
        <taxon>Bacteria</taxon>
        <taxon>Bacillati</taxon>
        <taxon>Bacillota</taxon>
        <taxon>Clostridia</taxon>
        <taxon>Lachnospirales</taxon>
        <taxon>Lachnospiraceae</taxon>
        <taxon>Candidatus Galacturonatibacter</taxon>
    </lineage>
</organism>
<keyword evidence="3" id="KW-0133">Cell shape</keyword>
<evidence type="ECO:0000256" key="4">
    <source>
        <dbReference type="ARBA" id="ARBA00022989"/>
    </source>
</evidence>
<keyword evidence="2 6" id="KW-0812">Transmembrane</keyword>
<evidence type="ECO:0000256" key="1">
    <source>
        <dbReference type="ARBA" id="ARBA00004141"/>
    </source>
</evidence>
<feature type="transmembrane region" description="Helical" evidence="6">
    <location>
        <begin position="151"/>
        <end position="168"/>
    </location>
</feature>
<name>A0A7V7QMH8_9FIRM</name>
<comment type="subcellular location">
    <subcellularLocation>
        <location evidence="1">Membrane</location>
        <topology evidence="1">Multi-pass membrane protein</topology>
    </subcellularLocation>
</comment>
<dbReference type="Proteomes" id="UP000461768">
    <property type="component" value="Unassembled WGS sequence"/>
</dbReference>
<evidence type="ECO:0000256" key="6">
    <source>
        <dbReference type="SAM" id="Phobius"/>
    </source>
</evidence>
<dbReference type="GO" id="GO:0008360">
    <property type="term" value="P:regulation of cell shape"/>
    <property type="evidence" value="ECO:0007669"/>
    <property type="project" value="UniProtKB-KW"/>
</dbReference>
<accession>A0A7V7QMH8</accession>
<dbReference type="GO" id="GO:0005886">
    <property type="term" value="C:plasma membrane"/>
    <property type="evidence" value="ECO:0007669"/>
    <property type="project" value="TreeGrafter"/>
</dbReference>
<dbReference type="Pfam" id="PF01098">
    <property type="entry name" value="FTSW_RODA_SPOVE"/>
    <property type="match status" value="1"/>
</dbReference>
<feature type="transmembrane region" description="Helical" evidence="6">
    <location>
        <begin position="41"/>
        <end position="59"/>
    </location>
</feature>
<protein>
    <submittedName>
        <fullName evidence="7">Rod shape-determining protein RodA</fullName>
    </submittedName>
</protein>
<dbReference type="EMBL" id="WAGX01000004">
    <property type="protein sequence ID" value="KAB1439635.1"/>
    <property type="molecule type" value="Genomic_DNA"/>
</dbReference>
<reference evidence="7 8" key="2">
    <citation type="submission" date="2020-02" db="EMBL/GenBank/DDBJ databases">
        <title>Candidatus Galacturonibacter soehngenii shows hetero-acetogenic catabolism of galacturonic acid but lacks a canonical carbon monoxide dehydrogenase/acetyl-CoA synthase complex.</title>
        <authorList>
            <person name="Diender M."/>
            <person name="Stouten G.R."/>
            <person name="Petersen J.F."/>
            <person name="Nielsen P.H."/>
            <person name="Dueholm M.S."/>
            <person name="Pronk J.T."/>
            <person name="Van Loosdrecht M.C.M."/>
        </authorList>
    </citation>
    <scope>NUCLEOTIDE SEQUENCE [LARGE SCALE GENOMIC DNA]</scope>
    <source>
        <strain evidence="7">GalUA</strain>
    </source>
</reference>
<feature type="transmembrane region" description="Helical" evidence="6">
    <location>
        <begin position="273"/>
        <end position="293"/>
    </location>
</feature>
<proteinExistence type="predicted"/>
<keyword evidence="5 6" id="KW-0472">Membrane</keyword>
<keyword evidence="4 6" id="KW-1133">Transmembrane helix</keyword>
<evidence type="ECO:0000256" key="2">
    <source>
        <dbReference type="ARBA" id="ARBA00022692"/>
    </source>
</evidence>
<feature type="transmembrane region" description="Helical" evidence="6">
    <location>
        <begin position="305"/>
        <end position="330"/>
    </location>
</feature>
<dbReference type="GO" id="GO:0051301">
    <property type="term" value="P:cell division"/>
    <property type="evidence" value="ECO:0007669"/>
    <property type="project" value="InterPro"/>
</dbReference>
<dbReference type="RefSeq" id="WP_151142332.1">
    <property type="nucleotide sequence ID" value="NZ_WAGX01000004.1"/>
</dbReference>
<evidence type="ECO:0000256" key="5">
    <source>
        <dbReference type="ARBA" id="ARBA00023136"/>
    </source>
</evidence>